<dbReference type="GeneID" id="111253663"/>
<sequence>MVDDKEVLCKMFVGGLSWDTTKEGLQTYFCRFGEIVDCVVMSNDQGRSRGFGFVTFKDPQVVQVVCQGGPHRIDNRVVDPKPCNPRGGPGKGGGKRGRGYPKIFVGGLPTSLSENELKQFFQEHYGDVFEVVIMYDQERRKSRGFGFVSFENDDAVERACRDHYVSINGKQVECKRAQPRDVLESKMGTPVGPQGGPRGGGDFYAYGTPAGPRGPPQGPPGDFRNGGFGGGWGAPGPQEGPTPYSGGYGGPQTGPGGAWGPPPAAPPHAGWSSSQPPSSYPPGPGYAGPGPAAAAAAPGYGGYGAPAGSYGPPGGPTGPAPPAPAYGGYGAPGGPAPAPPNGYNNMGGNYGQDASSYGPTRGAYDTYGSAYTTATAPGTERANGAPMAPPGAAGSYHPYRR</sequence>
<evidence type="ECO:0000256" key="3">
    <source>
        <dbReference type="PROSITE-ProRule" id="PRU00176"/>
    </source>
</evidence>
<keyword evidence="1" id="KW-0677">Repeat</keyword>
<feature type="domain" description="RRM" evidence="5">
    <location>
        <begin position="101"/>
        <end position="179"/>
    </location>
</feature>
<dbReference type="Gene3D" id="3.30.70.330">
    <property type="match status" value="2"/>
</dbReference>
<name>A0A7M7KQ36_VARDE</name>
<organism evidence="6 7">
    <name type="scientific">Varroa destructor</name>
    <name type="common">Honeybee mite</name>
    <dbReference type="NCBI Taxonomy" id="109461"/>
    <lineage>
        <taxon>Eukaryota</taxon>
        <taxon>Metazoa</taxon>
        <taxon>Ecdysozoa</taxon>
        <taxon>Arthropoda</taxon>
        <taxon>Chelicerata</taxon>
        <taxon>Arachnida</taxon>
        <taxon>Acari</taxon>
        <taxon>Parasitiformes</taxon>
        <taxon>Mesostigmata</taxon>
        <taxon>Gamasina</taxon>
        <taxon>Dermanyssoidea</taxon>
        <taxon>Varroidae</taxon>
        <taxon>Varroa</taxon>
    </lineage>
</organism>
<dbReference type="OMA" id="PPIHHAT"/>
<dbReference type="FunCoup" id="A0A7M7KQ36">
    <property type="interactions" value="49"/>
</dbReference>
<dbReference type="CDD" id="cd12325">
    <property type="entry name" value="RRM1_hnRNPA_hnRNPD_like"/>
    <property type="match status" value="1"/>
</dbReference>
<feature type="compositionally biased region" description="Gly residues" evidence="4">
    <location>
        <begin position="193"/>
        <end position="202"/>
    </location>
</feature>
<dbReference type="RefSeq" id="XP_022669120.1">
    <property type="nucleotide sequence ID" value="XM_022813385.1"/>
</dbReference>
<keyword evidence="2 3" id="KW-0694">RNA-binding</keyword>
<feature type="region of interest" description="Disordered" evidence="4">
    <location>
        <begin position="181"/>
        <end position="336"/>
    </location>
</feature>
<dbReference type="AlphaFoldDB" id="A0A7M7KQ36"/>
<dbReference type="InterPro" id="IPR012677">
    <property type="entry name" value="Nucleotide-bd_a/b_plait_sf"/>
</dbReference>
<dbReference type="InParanoid" id="A0A7M7KQ36"/>
<feature type="compositionally biased region" description="Low complexity" evidence="4">
    <location>
        <begin position="382"/>
        <end position="394"/>
    </location>
</feature>
<dbReference type="PANTHER" id="PTHR48032">
    <property type="entry name" value="RNA-BINDING PROTEIN MUSASHI HOMOLOG RBP6"/>
    <property type="match status" value="1"/>
</dbReference>
<dbReference type="PROSITE" id="PS50102">
    <property type="entry name" value="RRM"/>
    <property type="match status" value="2"/>
</dbReference>
<evidence type="ECO:0000313" key="6">
    <source>
        <dbReference type="EnsemblMetazoa" id="XP_022669120"/>
    </source>
</evidence>
<protein>
    <recommendedName>
        <fullName evidence="5">RRM domain-containing protein</fullName>
    </recommendedName>
</protein>
<reference evidence="6" key="1">
    <citation type="submission" date="2021-01" db="UniProtKB">
        <authorList>
            <consortium name="EnsemblMetazoa"/>
        </authorList>
    </citation>
    <scope>IDENTIFICATION</scope>
</reference>
<dbReference type="EnsemblMetazoa" id="XM_022813385">
    <property type="protein sequence ID" value="XP_022669120"/>
    <property type="gene ID" value="LOC111253663"/>
</dbReference>
<dbReference type="OrthoDB" id="1875751at2759"/>
<dbReference type="InterPro" id="IPR000504">
    <property type="entry name" value="RRM_dom"/>
</dbReference>
<feature type="compositionally biased region" description="Pro residues" evidence="4">
    <location>
        <begin position="313"/>
        <end position="324"/>
    </location>
</feature>
<feature type="region of interest" description="Disordered" evidence="4">
    <location>
        <begin position="76"/>
        <end position="98"/>
    </location>
</feature>
<feature type="compositionally biased region" description="Low complexity" evidence="4">
    <location>
        <begin position="235"/>
        <end position="245"/>
    </location>
</feature>
<dbReference type="SMART" id="SM00360">
    <property type="entry name" value="RRM"/>
    <property type="match status" value="2"/>
</dbReference>
<dbReference type="PANTHER" id="PTHR48032:SF6">
    <property type="entry name" value="RNA-BINDING (RRM_RBD_RNP MOTIFS) FAMILY PROTEIN"/>
    <property type="match status" value="1"/>
</dbReference>
<feature type="compositionally biased region" description="Gly residues" evidence="4">
    <location>
        <begin position="246"/>
        <end position="259"/>
    </location>
</feature>
<dbReference type="GO" id="GO:0003729">
    <property type="term" value="F:mRNA binding"/>
    <property type="evidence" value="ECO:0007669"/>
    <property type="project" value="TreeGrafter"/>
</dbReference>
<evidence type="ECO:0000259" key="5">
    <source>
        <dbReference type="PROSITE" id="PS50102"/>
    </source>
</evidence>
<dbReference type="InterPro" id="IPR035979">
    <property type="entry name" value="RBD_domain_sf"/>
</dbReference>
<dbReference type="GO" id="GO:0006417">
    <property type="term" value="P:regulation of translation"/>
    <property type="evidence" value="ECO:0007669"/>
    <property type="project" value="TreeGrafter"/>
</dbReference>
<feature type="compositionally biased region" description="Low complexity" evidence="4">
    <location>
        <begin position="289"/>
        <end position="298"/>
    </location>
</feature>
<evidence type="ECO:0000256" key="4">
    <source>
        <dbReference type="SAM" id="MobiDB-lite"/>
    </source>
</evidence>
<dbReference type="Proteomes" id="UP000594260">
    <property type="component" value="Unplaced"/>
</dbReference>
<keyword evidence="7" id="KW-1185">Reference proteome</keyword>
<feature type="domain" description="RRM" evidence="5">
    <location>
        <begin position="9"/>
        <end position="82"/>
    </location>
</feature>
<feature type="compositionally biased region" description="Gly residues" evidence="4">
    <location>
        <begin position="224"/>
        <end position="234"/>
    </location>
</feature>
<evidence type="ECO:0000313" key="7">
    <source>
        <dbReference type="Proteomes" id="UP000594260"/>
    </source>
</evidence>
<feature type="compositionally biased region" description="Low complexity" evidence="4">
    <location>
        <begin position="267"/>
        <end position="277"/>
    </location>
</feature>
<dbReference type="KEGG" id="vde:111253663"/>
<evidence type="ECO:0000256" key="2">
    <source>
        <dbReference type="ARBA" id="ARBA00022884"/>
    </source>
</evidence>
<accession>A0A7M7KQ36</accession>
<dbReference type="Pfam" id="PF00076">
    <property type="entry name" value="RRM_1"/>
    <property type="match status" value="2"/>
</dbReference>
<dbReference type="SUPFAM" id="SSF54928">
    <property type="entry name" value="RNA-binding domain, RBD"/>
    <property type="match status" value="2"/>
</dbReference>
<feature type="region of interest" description="Disordered" evidence="4">
    <location>
        <begin position="375"/>
        <end position="401"/>
    </location>
</feature>
<evidence type="ECO:0000256" key="1">
    <source>
        <dbReference type="ARBA" id="ARBA00022737"/>
    </source>
</evidence>
<proteinExistence type="predicted"/>